<dbReference type="RefSeq" id="WP_131453078.1">
    <property type="nucleotide sequence ID" value="NZ_BMJK01000001.1"/>
</dbReference>
<name>A0A845A4H2_9SPHN</name>
<dbReference type="OrthoDB" id="7410222at2"/>
<organism evidence="3 4">
    <name type="scientific">Aurantiacibacter arachoides</name>
    <dbReference type="NCBI Taxonomy" id="1850444"/>
    <lineage>
        <taxon>Bacteria</taxon>
        <taxon>Pseudomonadati</taxon>
        <taxon>Pseudomonadota</taxon>
        <taxon>Alphaproteobacteria</taxon>
        <taxon>Sphingomonadales</taxon>
        <taxon>Erythrobacteraceae</taxon>
        <taxon>Aurantiacibacter</taxon>
    </lineage>
</organism>
<dbReference type="Proteomes" id="UP000460626">
    <property type="component" value="Unassembled WGS sequence"/>
</dbReference>
<evidence type="ECO:0000313" key="4">
    <source>
        <dbReference type="Proteomes" id="UP000460626"/>
    </source>
</evidence>
<dbReference type="EMBL" id="WTYH01000001">
    <property type="protein sequence ID" value="MXO93817.1"/>
    <property type="molecule type" value="Genomic_DNA"/>
</dbReference>
<accession>A0A845A4H2</accession>
<feature type="signal peptide" evidence="2">
    <location>
        <begin position="1"/>
        <end position="24"/>
    </location>
</feature>
<keyword evidence="1" id="KW-0812">Transmembrane</keyword>
<protein>
    <submittedName>
        <fullName evidence="3">Uncharacterized protein</fullName>
    </submittedName>
</protein>
<comment type="caution">
    <text evidence="3">The sequence shown here is derived from an EMBL/GenBank/DDBJ whole genome shotgun (WGS) entry which is preliminary data.</text>
</comment>
<proteinExistence type="predicted"/>
<sequence length="144" mass="15661">MIAFTGFLLVVLIAMLAAPATSFAQMCHHELVERPVSALAKFRSHHLIYALILIPVVLSGSEFIAILGPEFFAAYAMELAIYCDAVIVTLAVSAWKQVKTVTSHVAMVMRLPQARARRKRSAAACAVRTPANDDDDPERLPLAA</sequence>
<feature type="chain" id="PRO_5033005188" evidence="2">
    <location>
        <begin position="25"/>
        <end position="144"/>
    </location>
</feature>
<evidence type="ECO:0000256" key="2">
    <source>
        <dbReference type="SAM" id="SignalP"/>
    </source>
</evidence>
<feature type="transmembrane region" description="Helical" evidence="1">
    <location>
        <begin position="48"/>
        <end position="67"/>
    </location>
</feature>
<reference evidence="3 4" key="1">
    <citation type="submission" date="2019-12" db="EMBL/GenBank/DDBJ databases">
        <title>Genomic-based taxomic classification of the family Erythrobacteraceae.</title>
        <authorList>
            <person name="Xu L."/>
        </authorList>
    </citation>
    <scope>NUCLEOTIDE SEQUENCE [LARGE SCALE GENOMIC DNA]</scope>
    <source>
        <strain evidence="3 4">RC4-10-4</strain>
    </source>
</reference>
<evidence type="ECO:0000256" key="1">
    <source>
        <dbReference type="SAM" id="Phobius"/>
    </source>
</evidence>
<keyword evidence="4" id="KW-1185">Reference proteome</keyword>
<keyword evidence="1" id="KW-0472">Membrane</keyword>
<dbReference type="AlphaFoldDB" id="A0A845A4H2"/>
<keyword evidence="2" id="KW-0732">Signal</keyword>
<keyword evidence="1" id="KW-1133">Transmembrane helix</keyword>
<feature type="transmembrane region" description="Helical" evidence="1">
    <location>
        <begin position="79"/>
        <end position="95"/>
    </location>
</feature>
<gene>
    <name evidence="3" type="ORF">GRI62_09375</name>
</gene>
<evidence type="ECO:0000313" key="3">
    <source>
        <dbReference type="EMBL" id="MXO93817.1"/>
    </source>
</evidence>